<evidence type="ECO:0000313" key="2">
    <source>
        <dbReference type="EMBL" id="SFP05878.1"/>
    </source>
</evidence>
<accession>A0A1I5M8B2</accession>
<keyword evidence="1" id="KW-1133">Transmembrane helix</keyword>
<dbReference type="STRING" id="1993.SAMN04489713_111201"/>
<protein>
    <submittedName>
        <fullName evidence="2">Uncharacterized protein</fullName>
    </submittedName>
</protein>
<evidence type="ECO:0000256" key="1">
    <source>
        <dbReference type="SAM" id="Phobius"/>
    </source>
</evidence>
<keyword evidence="1" id="KW-0812">Transmembrane</keyword>
<dbReference type="Proteomes" id="UP000183413">
    <property type="component" value="Unassembled WGS sequence"/>
</dbReference>
<dbReference type="InParanoid" id="A0A1I5M8B2"/>
<gene>
    <name evidence="2" type="ORF">SAMN04489713_111201</name>
</gene>
<reference evidence="2 3" key="1">
    <citation type="submission" date="2016-10" db="EMBL/GenBank/DDBJ databases">
        <authorList>
            <person name="de Groot N.N."/>
        </authorList>
    </citation>
    <scope>NUCLEOTIDE SEQUENCE [LARGE SCALE GENOMIC DNA]</scope>
    <source>
        <strain evidence="2 3">DSM 43067</strain>
    </source>
</reference>
<organism evidence="2 3">
    <name type="scientific">Actinomadura madurae</name>
    <dbReference type="NCBI Taxonomy" id="1993"/>
    <lineage>
        <taxon>Bacteria</taxon>
        <taxon>Bacillati</taxon>
        <taxon>Actinomycetota</taxon>
        <taxon>Actinomycetes</taxon>
        <taxon>Streptosporangiales</taxon>
        <taxon>Thermomonosporaceae</taxon>
        <taxon>Actinomadura</taxon>
    </lineage>
</organism>
<dbReference type="EMBL" id="FOVH01000011">
    <property type="protein sequence ID" value="SFP05878.1"/>
    <property type="molecule type" value="Genomic_DNA"/>
</dbReference>
<sequence length="143" mass="14996">MVAMASMTEMPVPYAGDHNGPTRVLQLHTRRGVIAKANVTVGIDGAHYHQRWGRAAFEIPADKPVHVAVSQGSGQIGVATTVLTPEQPSELEYRGPAALYLAGTIGAPGTVKQRGCLLQLAIITLAPLTALALVIVIATLLAR</sequence>
<evidence type="ECO:0000313" key="3">
    <source>
        <dbReference type="Proteomes" id="UP000183413"/>
    </source>
</evidence>
<dbReference type="AlphaFoldDB" id="A0A1I5M8B2"/>
<feature type="transmembrane region" description="Helical" evidence="1">
    <location>
        <begin position="117"/>
        <end position="142"/>
    </location>
</feature>
<keyword evidence="3" id="KW-1185">Reference proteome</keyword>
<proteinExistence type="predicted"/>
<keyword evidence="1" id="KW-0472">Membrane</keyword>
<name>A0A1I5M8B2_9ACTN</name>